<keyword evidence="6 7" id="KW-0472">Membrane</keyword>
<comment type="similarity">
    <text evidence="2">Belongs to the major facilitator superfamily. Proton-dependent oligopeptide transporter (POT/PTR) (TC 2.A.17) family.</text>
</comment>
<keyword evidence="5 7" id="KW-1133">Transmembrane helix</keyword>
<protein>
    <submittedName>
        <fullName evidence="8">Uncharacterized protein</fullName>
    </submittedName>
</protein>
<comment type="caution">
    <text evidence="8">The sequence shown here is derived from an EMBL/GenBank/DDBJ whole genome shotgun (WGS) entry which is preliminary data.</text>
</comment>
<evidence type="ECO:0000256" key="3">
    <source>
        <dbReference type="ARBA" id="ARBA00022692"/>
    </source>
</evidence>
<evidence type="ECO:0000256" key="6">
    <source>
        <dbReference type="ARBA" id="ARBA00023136"/>
    </source>
</evidence>
<dbReference type="InterPro" id="IPR000109">
    <property type="entry name" value="POT_fam"/>
</dbReference>
<dbReference type="AlphaFoldDB" id="A0A9J6CRB3"/>
<dbReference type="OrthoDB" id="8904098at2759"/>
<keyword evidence="4" id="KW-0653">Protein transport</keyword>
<dbReference type="GO" id="GO:0016020">
    <property type="term" value="C:membrane"/>
    <property type="evidence" value="ECO:0007669"/>
    <property type="project" value="UniProtKB-SubCell"/>
</dbReference>
<evidence type="ECO:0000256" key="2">
    <source>
        <dbReference type="ARBA" id="ARBA00005982"/>
    </source>
</evidence>
<evidence type="ECO:0000313" key="9">
    <source>
        <dbReference type="Proteomes" id="UP001107558"/>
    </source>
</evidence>
<evidence type="ECO:0000256" key="1">
    <source>
        <dbReference type="ARBA" id="ARBA00004141"/>
    </source>
</evidence>
<dbReference type="PANTHER" id="PTHR11654">
    <property type="entry name" value="OLIGOPEPTIDE TRANSPORTER-RELATED"/>
    <property type="match status" value="1"/>
</dbReference>
<evidence type="ECO:0000256" key="4">
    <source>
        <dbReference type="ARBA" id="ARBA00022856"/>
    </source>
</evidence>
<dbReference type="Proteomes" id="UP001107558">
    <property type="component" value="Chromosome 1"/>
</dbReference>
<feature type="transmembrane region" description="Helical" evidence="7">
    <location>
        <begin position="98"/>
        <end position="118"/>
    </location>
</feature>
<dbReference type="InterPro" id="IPR036259">
    <property type="entry name" value="MFS_trans_sf"/>
</dbReference>
<keyword evidence="4" id="KW-0813">Transport</keyword>
<evidence type="ECO:0000256" key="5">
    <source>
        <dbReference type="ARBA" id="ARBA00022989"/>
    </source>
</evidence>
<feature type="transmembrane region" description="Helical" evidence="7">
    <location>
        <begin position="46"/>
        <end position="64"/>
    </location>
</feature>
<dbReference type="GO" id="GO:0022857">
    <property type="term" value="F:transmembrane transporter activity"/>
    <property type="evidence" value="ECO:0007669"/>
    <property type="project" value="InterPro"/>
</dbReference>
<sequence length="401" mass="46123">MLVKVCKCIGNAISTRKHEKQTSPREHWLDYGETKYGRKLVLETKILFNILVLILPLPFFWALFDQQGSRWTFQATRMDGDIGFYTIKPDQMQVVNPLLILIFIPLYEVAFYPLLNLIGIRRPLQKITTNIPGHTTINVAAYEYWEEKFIDINNGRQFFSYSFSSTSNGCTGDTNTGVWHVEERTAKSFFLTGTNNLALHEFEDSTEKSRRGWPFITVLANLQTNNTNIRLLEDGKNERYNEPPTFMNQTDIQANKNYEIFVGNTRVANDVHLALGGVYSLMITQTSASGYNVKLVTVTDPNSVSMLWLIPQYVIMTLGEVMFSVTGLEFSFTQAPESAKFFDSQTYEFFLFAGLMFVDMILFSWLAYRYKAIPLELLQDIDENKDEKKPALEFNNNTTEN</sequence>
<accession>A0A9J6CRB3</accession>
<comment type="subcellular location">
    <subcellularLocation>
        <location evidence="1">Membrane</location>
        <topology evidence="1">Multi-pass membrane protein</topology>
    </subcellularLocation>
</comment>
<dbReference type="EMBL" id="JADBJN010000001">
    <property type="protein sequence ID" value="KAG5684399.1"/>
    <property type="molecule type" value="Genomic_DNA"/>
</dbReference>
<gene>
    <name evidence="8" type="ORF">PVAND_013634</name>
</gene>
<keyword evidence="9" id="KW-1185">Reference proteome</keyword>
<keyword evidence="4" id="KW-0571">Peptide transport</keyword>
<feature type="transmembrane region" description="Helical" evidence="7">
    <location>
        <begin position="349"/>
        <end position="368"/>
    </location>
</feature>
<dbReference type="GO" id="GO:0015833">
    <property type="term" value="P:peptide transport"/>
    <property type="evidence" value="ECO:0007669"/>
    <property type="project" value="UniProtKB-KW"/>
</dbReference>
<dbReference type="Gene3D" id="1.20.1250.20">
    <property type="entry name" value="MFS general substrate transporter like domains"/>
    <property type="match status" value="2"/>
</dbReference>
<name>A0A9J6CRB3_POLVA</name>
<dbReference type="Pfam" id="PF00854">
    <property type="entry name" value="PTR2"/>
    <property type="match status" value="2"/>
</dbReference>
<organism evidence="8 9">
    <name type="scientific">Polypedilum vanderplanki</name>
    <name type="common">Sleeping chironomid midge</name>
    <dbReference type="NCBI Taxonomy" id="319348"/>
    <lineage>
        <taxon>Eukaryota</taxon>
        <taxon>Metazoa</taxon>
        <taxon>Ecdysozoa</taxon>
        <taxon>Arthropoda</taxon>
        <taxon>Hexapoda</taxon>
        <taxon>Insecta</taxon>
        <taxon>Pterygota</taxon>
        <taxon>Neoptera</taxon>
        <taxon>Endopterygota</taxon>
        <taxon>Diptera</taxon>
        <taxon>Nematocera</taxon>
        <taxon>Chironomoidea</taxon>
        <taxon>Chironomidae</taxon>
        <taxon>Chironominae</taxon>
        <taxon>Polypedilum</taxon>
        <taxon>Polypedilum</taxon>
    </lineage>
</organism>
<keyword evidence="3 7" id="KW-0812">Transmembrane</keyword>
<reference evidence="8" key="1">
    <citation type="submission" date="2021-03" db="EMBL/GenBank/DDBJ databases">
        <title>Chromosome level genome of the anhydrobiotic midge Polypedilum vanderplanki.</title>
        <authorList>
            <person name="Yoshida Y."/>
            <person name="Kikawada T."/>
            <person name="Gusev O."/>
        </authorList>
    </citation>
    <scope>NUCLEOTIDE SEQUENCE</scope>
    <source>
        <strain evidence="8">NIAS01</strain>
        <tissue evidence="8">Whole body or cell culture</tissue>
    </source>
</reference>
<evidence type="ECO:0000256" key="7">
    <source>
        <dbReference type="SAM" id="Phobius"/>
    </source>
</evidence>
<proteinExistence type="inferred from homology"/>
<evidence type="ECO:0000313" key="8">
    <source>
        <dbReference type="EMBL" id="KAG5684399.1"/>
    </source>
</evidence>